<dbReference type="EMBL" id="APJX01000001">
    <property type="protein sequence ID" value="EMS81256.1"/>
    <property type="molecule type" value="Genomic_DNA"/>
</dbReference>
<dbReference type="AlphaFoldDB" id="S0G7X5"/>
<dbReference type="PROSITE" id="PS51176">
    <property type="entry name" value="PDH_ADH"/>
    <property type="match status" value="1"/>
</dbReference>
<dbReference type="Proteomes" id="UP000014216">
    <property type="component" value="Unassembled WGS sequence"/>
</dbReference>
<comment type="caution">
    <text evidence="5">The sequence shown here is derived from an EMBL/GenBank/DDBJ whole genome shotgun (WGS) entry which is preliminary data.</text>
</comment>
<evidence type="ECO:0000259" key="4">
    <source>
        <dbReference type="PROSITE" id="PS51176"/>
    </source>
</evidence>
<evidence type="ECO:0000256" key="2">
    <source>
        <dbReference type="ARBA" id="ARBA00023002"/>
    </source>
</evidence>
<dbReference type="InterPro" id="IPR050812">
    <property type="entry name" value="Preph/Arog_dehydrog"/>
</dbReference>
<dbReference type="PANTHER" id="PTHR21363">
    <property type="entry name" value="PREPHENATE DEHYDROGENASE"/>
    <property type="match status" value="1"/>
</dbReference>
<dbReference type="Pfam" id="PF20463">
    <property type="entry name" value="PDH_C"/>
    <property type="match status" value="1"/>
</dbReference>
<name>S0G7X5_9BACT</name>
<dbReference type="InterPro" id="IPR036291">
    <property type="entry name" value="NAD(P)-bd_dom_sf"/>
</dbReference>
<dbReference type="RefSeq" id="WP_006963937.1">
    <property type="nucleotide sequence ID" value="NZ_APJX01000001.1"/>
</dbReference>
<feature type="domain" description="Chorismate mutase" evidence="3">
    <location>
        <begin position="4"/>
        <end position="95"/>
    </location>
</feature>
<dbReference type="InterPro" id="IPR036979">
    <property type="entry name" value="CM_dom_sf"/>
</dbReference>
<dbReference type="GO" id="GO:0046417">
    <property type="term" value="P:chorismate metabolic process"/>
    <property type="evidence" value="ECO:0007669"/>
    <property type="project" value="InterPro"/>
</dbReference>
<dbReference type="Gene3D" id="3.40.50.720">
    <property type="entry name" value="NAD(P)-binding Rossmann-like Domain"/>
    <property type="match status" value="1"/>
</dbReference>
<keyword evidence="2 5" id="KW-0560">Oxidoreductase</keyword>
<dbReference type="SUPFAM" id="SSF48179">
    <property type="entry name" value="6-phosphogluconate dehydrogenase C-terminal domain-like"/>
    <property type="match status" value="1"/>
</dbReference>
<dbReference type="PROSITE" id="PS51168">
    <property type="entry name" value="CHORISMATE_MUT_2"/>
    <property type="match status" value="1"/>
</dbReference>
<evidence type="ECO:0000313" key="6">
    <source>
        <dbReference type="Proteomes" id="UP000014216"/>
    </source>
</evidence>
<dbReference type="GO" id="GO:0004665">
    <property type="term" value="F:prephenate dehydrogenase (NADP+) activity"/>
    <property type="evidence" value="ECO:0007669"/>
    <property type="project" value="InterPro"/>
</dbReference>
<keyword evidence="5" id="KW-0413">Isomerase</keyword>
<dbReference type="InterPro" id="IPR002701">
    <property type="entry name" value="CM_II_prokaryot"/>
</dbReference>
<proteinExistence type="predicted"/>
<dbReference type="Gene3D" id="1.10.3660.10">
    <property type="entry name" value="6-phosphogluconate dehydrogenase C-terminal like domain"/>
    <property type="match status" value="1"/>
</dbReference>
<gene>
    <name evidence="5" type="primary">tyrA</name>
    <name evidence="5" type="ORF">Dpo_1c03970</name>
</gene>
<accession>S0G7X5</accession>
<dbReference type="SMART" id="SM00830">
    <property type="entry name" value="CM_2"/>
    <property type="match status" value="1"/>
</dbReference>
<dbReference type="Pfam" id="PF01817">
    <property type="entry name" value="CM_2"/>
    <property type="match status" value="1"/>
</dbReference>
<feature type="domain" description="Prephenate/arogenate dehydrogenase" evidence="4">
    <location>
        <begin position="104"/>
        <end position="367"/>
    </location>
</feature>
<dbReference type="PANTHER" id="PTHR21363:SF0">
    <property type="entry name" value="PREPHENATE DEHYDROGENASE [NADP(+)]"/>
    <property type="match status" value="1"/>
</dbReference>
<evidence type="ECO:0000256" key="1">
    <source>
        <dbReference type="ARBA" id="ARBA00012404"/>
    </source>
</evidence>
<dbReference type="InterPro" id="IPR046826">
    <property type="entry name" value="PDH_N"/>
</dbReference>
<reference evidence="5 6" key="1">
    <citation type="journal article" date="2013" name="Genome Announc.">
        <title>Draft Genome Sequence of Desulfotignum phosphitoxidans DSM 13687 Strain FiPS-3.</title>
        <authorList>
            <person name="Poehlein A."/>
            <person name="Daniel R."/>
            <person name="Simeonova D.D."/>
        </authorList>
    </citation>
    <scope>NUCLEOTIDE SEQUENCE [LARGE SCALE GENOMIC DNA]</scope>
    <source>
        <strain evidence="5 6">DSM 13687</strain>
    </source>
</reference>
<sequence>MTDPGFSDQIRPLRDEIDRIDTQILTLLARRQEQVDQVADLKKKCDMPVYHPAREEDMISRLRPQAKNKGLDPDVTENLFRVIIRQSRVKQTFSMQYKGVRPGAAVLIVGGAGQMGAMFASLFEKSGYGVRILTESDWEAAPQLCEGIDLALVSVPIEHTVAVIEKIAPFLPATALLADLTSIKKDPVEAMCENHNGPVLGLHPLFGPTTSSLDKQIIVYTPGRDMSAGHWLVEQMGLWGAIPVQASAVEHDEIMEIVQALRHFATFCFGRFLFEKQVKIQRTLEFSSPIYRLELGMVGRLFAQDAGLYAQIVFATKERRDLLKQFVTSLARHTDMLEKKDISSFTRQFNEIAEWFGPFSDQALRESTFLIDRLIERF</sequence>
<dbReference type="GO" id="GO:0006571">
    <property type="term" value="P:tyrosine biosynthetic process"/>
    <property type="evidence" value="ECO:0007669"/>
    <property type="project" value="InterPro"/>
</dbReference>
<dbReference type="InterPro" id="IPR008927">
    <property type="entry name" value="6-PGluconate_DH-like_C_sf"/>
</dbReference>
<dbReference type="GO" id="GO:0008977">
    <property type="term" value="F:prephenate dehydrogenase (NAD+) activity"/>
    <property type="evidence" value="ECO:0007669"/>
    <property type="project" value="InterPro"/>
</dbReference>
<dbReference type="SUPFAM" id="SSF48600">
    <property type="entry name" value="Chorismate mutase II"/>
    <property type="match status" value="1"/>
</dbReference>
<dbReference type="GO" id="GO:0004106">
    <property type="term" value="F:chorismate mutase activity"/>
    <property type="evidence" value="ECO:0007669"/>
    <property type="project" value="UniProtKB-EC"/>
</dbReference>
<dbReference type="SUPFAM" id="SSF51735">
    <property type="entry name" value="NAD(P)-binding Rossmann-fold domains"/>
    <property type="match status" value="1"/>
</dbReference>
<dbReference type="Gene3D" id="1.20.59.10">
    <property type="entry name" value="Chorismate mutase"/>
    <property type="match status" value="1"/>
</dbReference>
<evidence type="ECO:0000259" key="3">
    <source>
        <dbReference type="PROSITE" id="PS51168"/>
    </source>
</evidence>
<keyword evidence="6" id="KW-1185">Reference proteome</keyword>
<dbReference type="GO" id="GO:0070403">
    <property type="term" value="F:NAD+ binding"/>
    <property type="evidence" value="ECO:0007669"/>
    <property type="project" value="InterPro"/>
</dbReference>
<evidence type="ECO:0000313" key="5">
    <source>
        <dbReference type="EMBL" id="EMS81256.1"/>
    </source>
</evidence>
<dbReference type="Pfam" id="PF02153">
    <property type="entry name" value="PDH_N"/>
    <property type="match status" value="1"/>
</dbReference>
<dbReference type="InterPro" id="IPR003099">
    <property type="entry name" value="Prephen_DH"/>
</dbReference>
<dbReference type="InterPro" id="IPR046825">
    <property type="entry name" value="PDH_C"/>
</dbReference>
<dbReference type="NCBIfam" id="NF008400">
    <property type="entry name" value="PRK11199.1"/>
    <property type="match status" value="1"/>
</dbReference>
<dbReference type="InterPro" id="IPR036263">
    <property type="entry name" value="Chorismate_II_sf"/>
</dbReference>
<dbReference type="PATRIC" id="fig|1286635.3.peg.419"/>
<organism evidence="5 6">
    <name type="scientific">Desulfotignum phosphitoxidans DSM 13687</name>
    <dbReference type="NCBI Taxonomy" id="1286635"/>
    <lineage>
        <taxon>Bacteria</taxon>
        <taxon>Pseudomonadati</taxon>
        <taxon>Thermodesulfobacteriota</taxon>
        <taxon>Desulfobacteria</taxon>
        <taxon>Desulfobacterales</taxon>
        <taxon>Desulfobacteraceae</taxon>
        <taxon>Desulfotignum</taxon>
    </lineage>
</organism>
<dbReference type="EC" id="5.4.99.5" evidence="1"/>
<protein>
    <recommendedName>
        <fullName evidence="1">chorismate mutase</fullName>
        <ecNumber evidence="1">5.4.99.5</ecNumber>
    </recommendedName>
</protein>
<dbReference type="OrthoDB" id="9800497at2"/>